<protein>
    <recommendedName>
        <fullName evidence="1">Azaphilone pigments biosynthesis cluster protein L N-terminal domain-containing protein</fullName>
    </recommendedName>
</protein>
<gene>
    <name evidence="2 4" type="ORF">P152DRAFT_403517</name>
</gene>
<dbReference type="InterPro" id="IPR031348">
    <property type="entry name" value="PigL_N"/>
</dbReference>
<dbReference type="Proteomes" id="UP000504638">
    <property type="component" value="Unplaced"/>
</dbReference>
<accession>A0A6G1FU50</accession>
<reference evidence="2 4" key="1">
    <citation type="submission" date="2020-01" db="EMBL/GenBank/DDBJ databases">
        <authorList>
            <consortium name="DOE Joint Genome Institute"/>
            <person name="Haridas S."/>
            <person name="Albert R."/>
            <person name="Binder M."/>
            <person name="Bloem J."/>
            <person name="Labutti K."/>
            <person name="Salamov A."/>
            <person name="Andreopoulos B."/>
            <person name="Baker S.E."/>
            <person name="Barry K."/>
            <person name="Bills G."/>
            <person name="Bluhm B.H."/>
            <person name="Cannon C."/>
            <person name="Castanera R."/>
            <person name="Culley D.E."/>
            <person name="Daum C."/>
            <person name="Ezra D."/>
            <person name="Gonzalez J.B."/>
            <person name="Henrissat B."/>
            <person name="Kuo A."/>
            <person name="Liang C."/>
            <person name="Lipzen A."/>
            <person name="Lutzoni F."/>
            <person name="Magnuson J."/>
            <person name="Mondo S."/>
            <person name="Nolan M."/>
            <person name="Ohm R."/>
            <person name="Pangilinan J."/>
            <person name="Park H.-J."/>
            <person name="Ramirez L."/>
            <person name="Alfaro M."/>
            <person name="Sun H."/>
            <person name="Tritt A."/>
            <person name="Yoshinaga Y."/>
            <person name="Zwiers L.-H."/>
            <person name="Turgeon B.G."/>
            <person name="Goodwin S.B."/>
            <person name="Spatafora J.W."/>
            <person name="Crous P.W."/>
            <person name="Grigoriev I.V."/>
        </authorList>
    </citation>
    <scope>NUCLEOTIDE SEQUENCE</scope>
    <source>
        <strain evidence="2 4">CBS 781.70</strain>
    </source>
</reference>
<reference evidence="4" key="3">
    <citation type="submission" date="2025-04" db="UniProtKB">
        <authorList>
            <consortium name="RefSeq"/>
        </authorList>
    </citation>
    <scope>IDENTIFICATION</scope>
    <source>
        <strain evidence="4">CBS 781.70</strain>
    </source>
</reference>
<evidence type="ECO:0000313" key="2">
    <source>
        <dbReference type="EMBL" id="KAF1809327.1"/>
    </source>
</evidence>
<dbReference type="EMBL" id="ML975173">
    <property type="protein sequence ID" value="KAF1809327.1"/>
    <property type="molecule type" value="Genomic_DNA"/>
</dbReference>
<sequence>MPEPLSITAAVVGITATALQSVQFLAKTIDNIKDAPRTVKFISADLRAVESVLQDLEVQADSPQPIQSKQIGPAVENCDRACKAFQLQVEHWMNRSKDDKMFWVSRWRVGLFGQERIKTFKGQLSDCKSTLSVALATATLLAVTSQKDLAKEQRDSMLRVNEADLAQELISAGNEGVEIERNLQQLIVRGSTEPDEESEQSKQELLQELRRQQAGNNTFREMCEEALSKTVYERTGQKIKGVKATNNSSAVTGFINTSGEESKIDQDISDVTADGHSVVIAGVVKGFDFKDLRLGKPGGS</sequence>
<dbReference type="Pfam" id="PF17111">
    <property type="entry name" value="PigL_N"/>
    <property type="match status" value="1"/>
</dbReference>
<name>A0A6G1FU50_9PEZI</name>
<keyword evidence="3" id="KW-1185">Reference proteome</keyword>
<organism evidence="2">
    <name type="scientific">Eremomyces bilateralis CBS 781.70</name>
    <dbReference type="NCBI Taxonomy" id="1392243"/>
    <lineage>
        <taxon>Eukaryota</taxon>
        <taxon>Fungi</taxon>
        <taxon>Dikarya</taxon>
        <taxon>Ascomycota</taxon>
        <taxon>Pezizomycotina</taxon>
        <taxon>Dothideomycetes</taxon>
        <taxon>Dothideomycetes incertae sedis</taxon>
        <taxon>Eremomycetales</taxon>
        <taxon>Eremomycetaceae</taxon>
        <taxon>Eremomyces</taxon>
    </lineage>
</organism>
<dbReference type="OrthoDB" id="432483at2759"/>
<evidence type="ECO:0000313" key="3">
    <source>
        <dbReference type="Proteomes" id="UP000504638"/>
    </source>
</evidence>
<feature type="domain" description="Azaphilone pigments biosynthesis cluster protein L N-terminal" evidence="1">
    <location>
        <begin position="3"/>
        <end position="208"/>
    </location>
</feature>
<dbReference type="AlphaFoldDB" id="A0A6G1FU50"/>
<dbReference type="RefSeq" id="XP_033530958.1">
    <property type="nucleotide sequence ID" value="XM_033676709.1"/>
</dbReference>
<evidence type="ECO:0000313" key="4">
    <source>
        <dbReference type="RefSeq" id="XP_033530958.1"/>
    </source>
</evidence>
<reference evidence="4" key="2">
    <citation type="submission" date="2020-04" db="EMBL/GenBank/DDBJ databases">
        <authorList>
            <consortium name="NCBI Genome Project"/>
        </authorList>
    </citation>
    <scope>NUCLEOTIDE SEQUENCE</scope>
    <source>
        <strain evidence="4">CBS 781.70</strain>
    </source>
</reference>
<proteinExistence type="predicted"/>
<evidence type="ECO:0000259" key="1">
    <source>
        <dbReference type="Pfam" id="PF17111"/>
    </source>
</evidence>
<dbReference type="GeneID" id="54417279"/>